<dbReference type="InterPro" id="IPR035965">
    <property type="entry name" value="PAS-like_dom_sf"/>
</dbReference>
<organism evidence="2 3">
    <name type="scientific">Lysobacter enzymogenes</name>
    <dbReference type="NCBI Taxonomy" id="69"/>
    <lineage>
        <taxon>Bacteria</taxon>
        <taxon>Pseudomonadati</taxon>
        <taxon>Pseudomonadota</taxon>
        <taxon>Gammaproteobacteria</taxon>
        <taxon>Lysobacterales</taxon>
        <taxon>Lysobacteraceae</taxon>
        <taxon>Lysobacter</taxon>
    </lineage>
</organism>
<proteinExistence type="predicted"/>
<dbReference type="AlphaFoldDB" id="A0A3N2RD83"/>
<gene>
    <name evidence="2" type="ORF">D9T17_19585</name>
</gene>
<dbReference type="Proteomes" id="UP000275910">
    <property type="component" value="Unassembled WGS sequence"/>
</dbReference>
<evidence type="ECO:0000259" key="1">
    <source>
        <dbReference type="Pfam" id="PF08670"/>
    </source>
</evidence>
<comment type="caution">
    <text evidence="2">The sequence shown here is derived from an EMBL/GenBank/DDBJ whole genome shotgun (WGS) entry which is preliminary data.</text>
</comment>
<dbReference type="CDD" id="cd00130">
    <property type="entry name" value="PAS"/>
    <property type="match status" value="1"/>
</dbReference>
<dbReference type="NCBIfam" id="TIGR00229">
    <property type="entry name" value="sensory_box"/>
    <property type="match status" value="1"/>
</dbReference>
<dbReference type="RefSeq" id="WP_123649000.1">
    <property type="nucleotide sequence ID" value="NZ_RCTY01000047.1"/>
</dbReference>
<dbReference type="InterPro" id="IPR000014">
    <property type="entry name" value="PAS"/>
</dbReference>
<protein>
    <submittedName>
        <fullName evidence="2">MEKHLA domain-containing protein</fullName>
    </submittedName>
</protein>
<dbReference type="InterPro" id="IPR013978">
    <property type="entry name" value="MEKHLA"/>
</dbReference>
<dbReference type="Gene3D" id="3.30.450.20">
    <property type="entry name" value="PAS domain"/>
    <property type="match status" value="1"/>
</dbReference>
<accession>A0A3N2RD83</accession>
<dbReference type="Pfam" id="PF08670">
    <property type="entry name" value="MEKHLA"/>
    <property type="match status" value="1"/>
</dbReference>
<dbReference type="SUPFAM" id="SSF55785">
    <property type="entry name" value="PYP-like sensor domain (PAS domain)"/>
    <property type="match status" value="1"/>
</dbReference>
<evidence type="ECO:0000313" key="2">
    <source>
        <dbReference type="EMBL" id="ROU05326.1"/>
    </source>
</evidence>
<reference evidence="2 3" key="1">
    <citation type="submission" date="2018-10" db="EMBL/GenBank/DDBJ databases">
        <title>The genome of Lysobacter enzymogenes OH11.</title>
        <authorList>
            <person name="Liu F."/>
            <person name="Zhao Y."/>
            <person name="Qian G."/>
            <person name="Chen Y."/>
            <person name="Xu H."/>
        </authorList>
    </citation>
    <scope>NUCLEOTIDE SEQUENCE [LARGE SCALE GENOMIC DNA]</scope>
    <source>
        <strain evidence="2 3">OH11</strain>
    </source>
</reference>
<dbReference type="EMBL" id="RCTY01000047">
    <property type="protein sequence ID" value="ROU05326.1"/>
    <property type="molecule type" value="Genomic_DNA"/>
</dbReference>
<name>A0A3N2RD83_LYSEN</name>
<sequence length="148" mass="16433">MPDRTELAAAHALIESSYLHWTGQALSDETDRVDWLYSQAPFALLAHGGQDDPLFIYANTAAQTLFEYSWEQIVGLPSRLSAPQAQRSARATALRQVETEGLVRNYSGLRVSRNGRRFWIESVTLWKLRDAAGGSAGLAALIPSWRSD</sequence>
<evidence type="ECO:0000313" key="3">
    <source>
        <dbReference type="Proteomes" id="UP000275910"/>
    </source>
</evidence>
<feature type="domain" description="MEKHLA" evidence="1">
    <location>
        <begin position="11"/>
        <end position="146"/>
    </location>
</feature>